<dbReference type="InterPro" id="IPR006439">
    <property type="entry name" value="HAD-SF_hydro_IA"/>
</dbReference>
<dbReference type="InterPro" id="IPR023198">
    <property type="entry name" value="PGP-like_dom2"/>
</dbReference>
<dbReference type="RefSeq" id="WP_074828452.1">
    <property type="nucleotide sequence ID" value="NZ_FOEV01000013.1"/>
</dbReference>
<evidence type="ECO:0000313" key="5">
    <source>
        <dbReference type="EMBL" id="SER17875.1"/>
    </source>
</evidence>
<evidence type="ECO:0000256" key="2">
    <source>
        <dbReference type="ARBA" id="ARBA00006171"/>
    </source>
</evidence>
<dbReference type="InterPro" id="IPR036412">
    <property type="entry name" value="HAD-like_sf"/>
</dbReference>
<dbReference type="CDD" id="cd07526">
    <property type="entry name" value="HAD_BPGM_like"/>
    <property type="match status" value="1"/>
</dbReference>
<dbReference type="InterPro" id="IPR041492">
    <property type="entry name" value="HAD_2"/>
</dbReference>
<protein>
    <submittedName>
        <fullName evidence="5">Haloacid dehalogenase superfamily, subfamily IA, variant 3 with third motif having DD or ED</fullName>
    </submittedName>
</protein>
<dbReference type="InterPro" id="IPR051600">
    <property type="entry name" value="Beta-PGM-like"/>
</dbReference>
<dbReference type="SFLD" id="SFLDG01129">
    <property type="entry name" value="C1.5:_HAD__Beta-PGM__Phosphata"/>
    <property type="match status" value="1"/>
</dbReference>
<keyword evidence="4" id="KW-0460">Magnesium</keyword>
<evidence type="ECO:0000256" key="1">
    <source>
        <dbReference type="ARBA" id="ARBA00001946"/>
    </source>
</evidence>
<dbReference type="InterPro" id="IPR023214">
    <property type="entry name" value="HAD_sf"/>
</dbReference>
<dbReference type="GeneID" id="300268047"/>
<dbReference type="SFLD" id="SFLDS00003">
    <property type="entry name" value="Haloacid_Dehalogenase"/>
    <property type="match status" value="1"/>
</dbReference>
<comment type="cofactor">
    <cofactor evidence="1">
        <name>Mg(2+)</name>
        <dbReference type="ChEBI" id="CHEBI:18420"/>
    </cofactor>
</comment>
<dbReference type="GO" id="GO:0046872">
    <property type="term" value="F:metal ion binding"/>
    <property type="evidence" value="ECO:0007669"/>
    <property type="project" value="UniProtKB-KW"/>
</dbReference>
<keyword evidence="3" id="KW-0479">Metal-binding</keyword>
<sequence>MKFEALIFDCDGVLIDSEILVCRIAAEELTKLGYSITTEQVIQRFAGRPDHEMRAEIEHEWGRPIPEGYRESVNARTVESYATELKIMPRLMEALDQIDLPVCVASSSFPEKLRLGLETVGLYERFMPNVVSATLVARGKPEPDVFLFAAGWMKTSPKKCLVLEDSVAGVTAGVRAGMHVLGFAGGAHCDAGHRQRLLDAGASAVFCDMSEMPSLIKKLNAPV</sequence>
<dbReference type="NCBIfam" id="TIGR01509">
    <property type="entry name" value="HAD-SF-IA-v3"/>
    <property type="match status" value="1"/>
</dbReference>
<accession>A0A9X8MFZ1</accession>
<organism evidence="5 6">
    <name type="scientific">Pseudomonas lutea</name>
    <dbReference type="NCBI Taxonomy" id="243924"/>
    <lineage>
        <taxon>Bacteria</taxon>
        <taxon>Pseudomonadati</taxon>
        <taxon>Pseudomonadota</taxon>
        <taxon>Gammaproteobacteria</taxon>
        <taxon>Pseudomonadales</taxon>
        <taxon>Pseudomonadaceae</taxon>
        <taxon>Pseudomonas</taxon>
    </lineage>
</organism>
<evidence type="ECO:0000256" key="4">
    <source>
        <dbReference type="ARBA" id="ARBA00022842"/>
    </source>
</evidence>
<dbReference type="Proteomes" id="UP000183210">
    <property type="component" value="Unassembled WGS sequence"/>
</dbReference>
<evidence type="ECO:0000313" key="6">
    <source>
        <dbReference type="Proteomes" id="UP000183210"/>
    </source>
</evidence>
<dbReference type="Gene3D" id="1.10.150.240">
    <property type="entry name" value="Putative phosphatase, domain 2"/>
    <property type="match status" value="1"/>
</dbReference>
<dbReference type="EMBL" id="FOEV01000013">
    <property type="protein sequence ID" value="SER17875.1"/>
    <property type="molecule type" value="Genomic_DNA"/>
</dbReference>
<proteinExistence type="inferred from homology"/>
<comment type="similarity">
    <text evidence="2">Belongs to the HAD-like hydrolase superfamily. CbbY/CbbZ/Gph/YieH family.</text>
</comment>
<dbReference type="SUPFAM" id="SSF56784">
    <property type="entry name" value="HAD-like"/>
    <property type="match status" value="1"/>
</dbReference>
<comment type="caution">
    <text evidence="5">The sequence shown here is derived from an EMBL/GenBank/DDBJ whole genome shotgun (WGS) entry which is preliminary data.</text>
</comment>
<dbReference type="PANTHER" id="PTHR46193:SF10">
    <property type="entry name" value="6-PHOSPHOGLUCONATE PHOSPHATASE"/>
    <property type="match status" value="1"/>
</dbReference>
<reference evidence="5 6" key="1">
    <citation type="submission" date="2016-10" db="EMBL/GenBank/DDBJ databases">
        <authorList>
            <person name="Varghese N."/>
            <person name="Submissions S."/>
        </authorList>
    </citation>
    <scope>NUCLEOTIDE SEQUENCE [LARGE SCALE GENOMIC DNA]</scope>
    <source>
        <strain evidence="5 6">LMG 21974</strain>
    </source>
</reference>
<dbReference type="PANTHER" id="PTHR46193">
    <property type="entry name" value="6-PHOSPHOGLUCONATE PHOSPHATASE"/>
    <property type="match status" value="1"/>
</dbReference>
<dbReference type="Gene3D" id="3.40.50.1000">
    <property type="entry name" value="HAD superfamily/HAD-like"/>
    <property type="match status" value="1"/>
</dbReference>
<dbReference type="Pfam" id="PF13419">
    <property type="entry name" value="HAD_2"/>
    <property type="match status" value="1"/>
</dbReference>
<dbReference type="AlphaFoldDB" id="A0A9X8MFZ1"/>
<name>A0A9X8MFZ1_9PSED</name>
<dbReference type="GO" id="GO:0003824">
    <property type="term" value="F:catalytic activity"/>
    <property type="evidence" value="ECO:0007669"/>
    <property type="project" value="UniProtKB-ARBA"/>
</dbReference>
<evidence type="ECO:0000256" key="3">
    <source>
        <dbReference type="ARBA" id="ARBA00022723"/>
    </source>
</evidence>
<gene>
    <name evidence="5" type="ORF">SAMN05216409_113103</name>
</gene>